<comment type="caution">
    <text evidence="2">The sequence shown here is derived from an EMBL/GenBank/DDBJ whole genome shotgun (WGS) entry which is preliminary data.</text>
</comment>
<dbReference type="InterPro" id="IPR002716">
    <property type="entry name" value="PIN_dom"/>
</dbReference>
<dbReference type="AlphaFoldDB" id="A0A098SEV0"/>
<feature type="domain" description="PIN" evidence="1">
    <location>
        <begin position="2"/>
        <end position="117"/>
    </location>
</feature>
<accession>A0A098SEV0</accession>
<keyword evidence="3" id="KW-1185">Reference proteome</keyword>
<dbReference type="STRING" id="1524460.IX84_02505"/>
<dbReference type="InterPro" id="IPR002850">
    <property type="entry name" value="PIN_toxin-like"/>
</dbReference>
<name>A0A098SEV0_9BACT</name>
<dbReference type="SMART" id="SM00670">
    <property type="entry name" value="PINc"/>
    <property type="match status" value="1"/>
</dbReference>
<evidence type="ECO:0000259" key="1">
    <source>
        <dbReference type="SMART" id="SM00670"/>
    </source>
</evidence>
<sequence>MQKVILDTNVIVSALISKGPPWEILFDIVLEHKVKICISDLVLEEYVEVLSRDKFAKFKDFKANSDFIIAIIADLAIVKQPDVEINILQDKNDNKFLELAETVDADFIITGNTKHFYIDSFRETKIVTPSEYLENYRP</sequence>
<dbReference type="InterPro" id="IPR029060">
    <property type="entry name" value="PIN-like_dom_sf"/>
</dbReference>
<evidence type="ECO:0000313" key="3">
    <source>
        <dbReference type="Proteomes" id="UP000029736"/>
    </source>
</evidence>
<dbReference type="Proteomes" id="UP000029736">
    <property type="component" value="Unassembled WGS sequence"/>
</dbReference>
<dbReference type="SUPFAM" id="SSF88723">
    <property type="entry name" value="PIN domain-like"/>
    <property type="match status" value="1"/>
</dbReference>
<organism evidence="2 3">
    <name type="scientific">Phaeodactylibacter xiamenensis</name>
    <dbReference type="NCBI Taxonomy" id="1524460"/>
    <lineage>
        <taxon>Bacteria</taxon>
        <taxon>Pseudomonadati</taxon>
        <taxon>Bacteroidota</taxon>
        <taxon>Saprospiria</taxon>
        <taxon>Saprospirales</taxon>
        <taxon>Haliscomenobacteraceae</taxon>
        <taxon>Phaeodactylibacter</taxon>
    </lineage>
</organism>
<dbReference type="Gene3D" id="3.40.50.1010">
    <property type="entry name" value="5'-nuclease"/>
    <property type="match status" value="1"/>
</dbReference>
<protein>
    <recommendedName>
        <fullName evidence="1">PIN domain-containing protein</fullName>
    </recommendedName>
</protein>
<dbReference type="Pfam" id="PF13470">
    <property type="entry name" value="PIN_3"/>
    <property type="match status" value="1"/>
</dbReference>
<dbReference type="EMBL" id="JPOS01000006">
    <property type="protein sequence ID" value="KGE89472.1"/>
    <property type="molecule type" value="Genomic_DNA"/>
</dbReference>
<gene>
    <name evidence="2" type="ORF">IX84_02505</name>
</gene>
<reference evidence="2 3" key="1">
    <citation type="journal article" date="2014" name="Int. J. Syst. Evol. Microbiol.">
        <title>Phaeodactylibacter xiamenensis gen. nov., sp. nov., a member of the family Saprospiraceae isolated from the marine alga Phaeodactylum tricornutum.</title>
        <authorList>
            <person name="Chen Z.Jr."/>
            <person name="Lei X."/>
            <person name="Lai Q."/>
            <person name="Li Y."/>
            <person name="Zhang B."/>
            <person name="Zhang J."/>
            <person name="Zhang H."/>
            <person name="Yang L."/>
            <person name="Zheng W."/>
            <person name="Tian Y."/>
            <person name="Yu Z."/>
            <person name="Xu H.Jr."/>
            <person name="Zheng T."/>
        </authorList>
    </citation>
    <scope>NUCLEOTIDE SEQUENCE [LARGE SCALE GENOMIC DNA]</scope>
    <source>
        <strain evidence="2 3">KD52</strain>
    </source>
</reference>
<dbReference type="NCBIfam" id="TIGR00305">
    <property type="entry name" value="putative toxin-antitoxin system toxin component, PIN family"/>
    <property type="match status" value="1"/>
</dbReference>
<evidence type="ECO:0000313" key="2">
    <source>
        <dbReference type="EMBL" id="KGE89472.1"/>
    </source>
</evidence>
<proteinExistence type="predicted"/>
<dbReference type="PANTHER" id="PTHR34610:SF3">
    <property type="entry name" value="SSL7007 PROTEIN"/>
    <property type="match status" value="1"/>
</dbReference>
<dbReference type="OrthoDB" id="595154at2"/>
<dbReference type="PANTHER" id="PTHR34610">
    <property type="entry name" value="SSL7007 PROTEIN"/>
    <property type="match status" value="1"/>
</dbReference>
<dbReference type="RefSeq" id="WP_044216265.1">
    <property type="nucleotide sequence ID" value="NZ_JBKAGJ010000053.1"/>
</dbReference>